<protein>
    <recommendedName>
        <fullName evidence="5">Chaperone protein HtpG</fullName>
    </recommendedName>
    <alternativeName>
        <fullName evidence="5">Heat shock protein HtpG</fullName>
    </alternativeName>
    <alternativeName>
        <fullName evidence="5">High temperature protein G</fullName>
    </alternativeName>
</protein>
<evidence type="ECO:0000313" key="6">
    <source>
        <dbReference type="EMBL" id="QKO31126.1"/>
    </source>
</evidence>
<dbReference type="Gene3D" id="3.30.565.10">
    <property type="entry name" value="Histidine kinase-like ATPase, C-terminal domain"/>
    <property type="match status" value="1"/>
</dbReference>
<evidence type="ECO:0000256" key="5">
    <source>
        <dbReference type="HAMAP-Rule" id="MF_00505"/>
    </source>
</evidence>
<dbReference type="PIRSF" id="PIRSF002583">
    <property type="entry name" value="Hsp90"/>
    <property type="match status" value="1"/>
</dbReference>
<dbReference type="Gene3D" id="1.20.120.790">
    <property type="entry name" value="Heat shock protein 90, C-terminal domain"/>
    <property type="match status" value="1"/>
</dbReference>
<proteinExistence type="inferred from homology"/>
<dbReference type="PRINTS" id="PR00775">
    <property type="entry name" value="HEATSHOCK90"/>
</dbReference>
<evidence type="ECO:0000256" key="1">
    <source>
        <dbReference type="ARBA" id="ARBA00008239"/>
    </source>
</evidence>
<evidence type="ECO:0000313" key="7">
    <source>
        <dbReference type="Proteomes" id="UP000509623"/>
    </source>
</evidence>
<sequence length="640" mass="73848">MAMKQFKAESKRLLDLMINSIYTHKEIFMRELISNASDAIDKMYYRSLQEDDTGLSRDDFKIHIALDKPGRKIIIEDNGCGMTKDDMEKDLGTIAKSGSLAFKQENKDKKNDNNIDIIGQFGVGFYAAFMVAKQVTVESKAYGSDEAWCWQSSGAEGYTVDPCEKAERGTKITLDLKDNTDDDNYDTYLDQYTIKNLIKKYSDYIRYPIRMDMQKSRQKPKPENAPKDYKPEYEDYTEVETLNSMVPLWRKNKNEVKPEEYNSFYKNKFGDYEDPLKVIHSYNEGVATYTALLFIPARASYDYYTRDYEKGLQLYSNGVLIMDKCSDLLPDCFSFVRGLVDSQDLSLNISRETLQHDHQLHIIEGRLEKKIKSELLNMLKNDREKYEQFYKAFGLQLKYGVYSDFGQHKELLQDLLLFYSSSEKKLVTLQEYVDRMKPDQKNIYYACGETTAKVDMLPQTEAVKDKGYEILYLTSPVDEFALRALMKYDDKEFKSVSDDDLDLQTEEEKAAAKKKVEENKDMLNFMKDALNGEVKEVILSTKLKSHPVCLSTNGALSMGMEKVLNQMPNNGGEKVKAQRVLEINANHPVFQKLTALYKLDQNTLKKYTKLLYTQALLIEGVQIEDPVSFSNDICDLMVKA</sequence>
<dbReference type="InterPro" id="IPR020568">
    <property type="entry name" value="Ribosomal_Su5_D2-typ_SF"/>
</dbReference>
<dbReference type="CDD" id="cd16927">
    <property type="entry name" value="HATPase_Hsp90-like"/>
    <property type="match status" value="1"/>
</dbReference>
<keyword evidence="4 5" id="KW-0143">Chaperone</keyword>
<dbReference type="RefSeq" id="WP_174403203.1">
    <property type="nucleotide sequence ID" value="NZ_CP046161.1"/>
</dbReference>
<dbReference type="SUPFAM" id="SSF110942">
    <property type="entry name" value="HSP90 C-terminal domain"/>
    <property type="match status" value="1"/>
</dbReference>
<dbReference type="HAMAP" id="MF_00505">
    <property type="entry name" value="HSP90"/>
    <property type="match status" value="1"/>
</dbReference>
<dbReference type="InterPro" id="IPR001404">
    <property type="entry name" value="Hsp90_fam"/>
</dbReference>
<dbReference type="InterPro" id="IPR019805">
    <property type="entry name" value="Heat_shock_protein_90_CS"/>
</dbReference>
<accession>A0ABX6PXS7</accession>
<dbReference type="EMBL" id="CP046161">
    <property type="protein sequence ID" value="QKO31126.1"/>
    <property type="molecule type" value="Genomic_DNA"/>
</dbReference>
<comment type="subcellular location">
    <subcellularLocation>
        <location evidence="5">Cytoplasm</location>
    </subcellularLocation>
</comment>
<evidence type="ECO:0000256" key="4">
    <source>
        <dbReference type="ARBA" id="ARBA00023186"/>
    </source>
</evidence>
<organism evidence="6 7">
    <name type="scientific">Caproicibacterium lactatifermentans</name>
    <dbReference type="NCBI Taxonomy" id="2666138"/>
    <lineage>
        <taxon>Bacteria</taxon>
        <taxon>Bacillati</taxon>
        <taxon>Bacillota</taxon>
        <taxon>Clostridia</taxon>
        <taxon>Eubacteriales</taxon>
        <taxon>Oscillospiraceae</taxon>
        <taxon>Caproicibacterium</taxon>
    </lineage>
</organism>
<keyword evidence="7" id="KW-1185">Reference proteome</keyword>
<comment type="subunit">
    <text evidence="5">Homodimer.</text>
</comment>
<comment type="function">
    <text evidence="5">Molecular chaperone. Has ATPase activity.</text>
</comment>
<dbReference type="Pfam" id="PF13589">
    <property type="entry name" value="HATPase_c_3"/>
    <property type="match status" value="1"/>
</dbReference>
<keyword evidence="5" id="KW-0346">Stress response</keyword>
<dbReference type="Gene3D" id="3.30.230.80">
    <property type="match status" value="1"/>
</dbReference>
<comment type="caution">
    <text evidence="5">Lacks conserved residue(s) required for the propagation of feature annotation.</text>
</comment>
<keyword evidence="5" id="KW-0963">Cytoplasm</keyword>
<comment type="similarity">
    <text evidence="1 5">Belongs to the heat shock protein 90 family.</text>
</comment>
<feature type="region of interest" description="A; substrate-binding" evidence="5">
    <location>
        <begin position="1"/>
        <end position="351"/>
    </location>
</feature>
<dbReference type="Pfam" id="PF00183">
    <property type="entry name" value="HSP90"/>
    <property type="match status" value="1"/>
</dbReference>
<dbReference type="NCBIfam" id="NF003555">
    <property type="entry name" value="PRK05218.1"/>
    <property type="match status" value="1"/>
</dbReference>
<evidence type="ECO:0000256" key="2">
    <source>
        <dbReference type="ARBA" id="ARBA00022741"/>
    </source>
</evidence>
<feature type="region of interest" description="C" evidence="5">
    <location>
        <begin position="563"/>
        <end position="640"/>
    </location>
</feature>
<name>A0ABX6PXS7_9FIRM</name>
<dbReference type="PROSITE" id="PS00298">
    <property type="entry name" value="HSP90"/>
    <property type="match status" value="1"/>
</dbReference>
<keyword evidence="3 5" id="KW-0067">ATP-binding</keyword>
<dbReference type="SUPFAM" id="SSF54211">
    <property type="entry name" value="Ribosomal protein S5 domain 2-like"/>
    <property type="match status" value="1"/>
</dbReference>
<dbReference type="InterPro" id="IPR037196">
    <property type="entry name" value="HSP90_C"/>
</dbReference>
<gene>
    <name evidence="5 6" type="primary">htpG</name>
    <name evidence="6" type="ORF">GKP14_00845</name>
</gene>
<dbReference type="Gene3D" id="3.40.50.11260">
    <property type="match status" value="1"/>
</dbReference>
<dbReference type="InterPro" id="IPR036890">
    <property type="entry name" value="HATPase_C_sf"/>
</dbReference>
<dbReference type="SUPFAM" id="SSF55874">
    <property type="entry name" value="ATPase domain of HSP90 chaperone/DNA topoisomerase II/histidine kinase"/>
    <property type="match status" value="1"/>
</dbReference>
<dbReference type="InterPro" id="IPR020575">
    <property type="entry name" value="Hsp90_N"/>
</dbReference>
<dbReference type="Proteomes" id="UP000509623">
    <property type="component" value="Chromosome"/>
</dbReference>
<keyword evidence="2 5" id="KW-0547">Nucleotide-binding</keyword>
<dbReference type="PANTHER" id="PTHR11528">
    <property type="entry name" value="HEAT SHOCK PROTEIN 90 FAMILY MEMBER"/>
    <property type="match status" value="1"/>
</dbReference>
<evidence type="ECO:0000256" key="3">
    <source>
        <dbReference type="ARBA" id="ARBA00022840"/>
    </source>
</evidence>
<reference evidence="7" key="1">
    <citation type="submission" date="2019-11" db="EMBL/GenBank/DDBJ databases">
        <authorList>
            <person name="Ren C."/>
            <person name="Wang H."/>
            <person name="Xu Y."/>
        </authorList>
    </citation>
    <scope>NUCLEOTIDE SEQUENCE [LARGE SCALE GENOMIC DNA]</scope>
    <source>
        <strain evidence="7">JNU-WLY1368</strain>
    </source>
</reference>